<dbReference type="Gene3D" id="3.30.70.100">
    <property type="match status" value="1"/>
</dbReference>
<dbReference type="InterPro" id="IPR011008">
    <property type="entry name" value="Dimeric_a/b-barrel"/>
</dbReference>
<evidence type="ECO:0000313" key="2">
    <source>
        <dbReference type="EMBL" id="PUB10249.1"/>
    </source>
</evidence>
<evidence type="ECO:0000259" key="1">
    <source>
        <dbReference type="Pfam" id="PF07045"/>
    </source>
</evidence>
<dbReference type="AlphaFoldDB" id="A0A2T6K6F6"/>
<dbReference type="InterPro" id="IPR010753">
    <property type="entry name" value="DUF1330"/>
</dbReference>
<evidence type="ECO:0000313" key="3">
    <source>
        <dbReference type="Proteomes" id="UP000244523"/>
    </source>
</evidence>
<reference evidence="2 3" key="1">
    <citation type="submission" date="2018-04" db="EMBL/GenBank/DDBJ databases">
        <title>Genomic Encyclopedia of Archaeal and Bacterial Type Strains, Phase II (KMG-II): from individual species to whole genera.</title>
        <authorList>
            <person name="Goeker M."/>
        </authorList>
    </citation>
    <scope>NUCLEOTIDE SEQUENCE [LARGE SCALE GENOMIC DNA]</scope>
    <source>
        <strain evidence="2 3">DSM 29955</strain>
    </source>
</reference>
<proteinExistence type="predicted"/>
<dbReference type="PANTHER" id="PTHR41521:SF4">
    <property type="entry name" value="BLR0684 PROTEIN"/>
    <property type="match status" value="1"/>
</dbReference>
<dbReference type="EMBL" id="QBUD01000020">
    <property type="protein sequence ID" value="PUB10249.1"/>
    <property type="molecule type" value="Genomic_DNA"/>
</dbReference>
<accession>A0A2T6K6F6</accession>
<dbReference type="Pfam" id="PF07045">
    <property type="entry name" value="DUF1330"/>
    <property type="match status" value="1"/>
</dbReference>
<sequence>MSVYVVGQLNIHTPDDYEEYLAGFTSIFERYKGELLATSKQETEVLEGTWAMPRTVLMRFPTAEAARSWYNDPDYQKLAEIRRRNADTNLVIVHGID</sequence>
<gene>
    <name evidence="2" type="ORF">C8N45_12011</name>
</gene>
<dbReference type="PANTHER" id="PTHR41521">
    <property type="match status" value="1"/>
</dbReference>
<keyword evidence="3" id="KW-1185">Reference proteome</keyword>
<feature type="domain" description="DUF1330" evidence="1">
    <location>
        <begin position="2"/>
        <end position="95"/>
    </location>
</feature>
<name>A0A2T6K6F6_9RHOB</name>
<organism evidence="2 3">
    <name type="scientific">Yoonia sediminilitoris</name>
    <dbReference type="NCBI Taxonomy" id="1286148"/>
    <lineage>
        <taxon>Bacteria</taxon>
        <taxon>Pseudomonadati</taxon>
        <taxon>Pseudomonadota</taxon>
        <taxon>Alphaproteobacteria</taxon>
        <taxon>Rhodobacterales</taxon>
        <taxon>Paracoccaceae</taxon>
        <taxon>Yoonia</taxon>
    </lineage>
</organism>
<dbReference type="Proteomes" id="UP000244523">
    <property type="component" value="Unassembled WGS sequence"/>
</dbReference>
<dbReference type="RefSeq" id="WP_168769552.1">
    <property type="nucleotide sequence ID" value="NZ_QBUD01000020.1"/>
</dbReference>
<protein>
    <submittedName>
        <fullName evidence="2">Uncharacterized protein (DUF1330 family)</fullName>
    </submittedName>
</protein>
<comment type="caution">
    <text evidence="2">The sequence shown here is derived from an EMBL/GenBank/DDBJ whole genome shotgun (WGS) entry which is preliminary data.</text>
</comment>
<dbReference type="SUPFAM" id="SSF54909">
    <property type="entry name" value="Dimeric alpha+beta barrel"/>
    <property type="match status" value="1"/>
</dbReference>